<feature type="domain" description="Secretion system C-terminal sorting" evidence="3">
    <location>
        <begin position="429"/>
        <end position="496"/>
    </location>
</feature>
<dbReference type="NCBIfam" id="TIGR04183">
    <property type="entry name" value="Por_Secre_tail"/>
    <property type="match status" value="1"/>
</dbReference>
<protein>
    <submittedName>
        <fullName evidence="4">T9SS type A sorting domain-containing protein</fullName>
    </submittedName>
</protein>
<dbReference type="NCBIfam" id="TIGR02608">
    <property type="entry name" value="delta_60_rpt"/>
    <property type="match status" value="8"/>
</dbReference>
<dbReference type="EMBL" id="JAIRBA010000029">
    <property type="protein sequence ID" value="MCG2419967.1"/>
    <property type="molecule type" value="Genomic_DNA"/>
</dbReference>
<evidence type="ECO:0000313" key="5">
    <source>
        <dbReference type="Proteomes" id="UP001139461"/>
    </source>
</evidence>
<dbReference type="RefSeq" id="WP_237603751.1">
    <property type="nucleotide sequence ID" value="NZ_JAIRBA010000029.1"/>
</dbReference>
<evidence type="ECO:0000256" key="2">
    <source>
        <dbReference type="SAM" id="SignalP"/>
    </source>
</evidence>
<dbReference type="Proteomes" id="UP001139461">
    <property type="component" value="Unassembled WGS sequence"/>
</dbReference>
<evidence type="ECO:0000256" key="1">
    <source>
        <dbReference type="ARBA" id="ARBA00022729"/>
    </source>
</evidence>
<feature type="chain" id="PRO_5040808270" evidence="2">
    <location>
        <begin position="20"/>
        <end position="500"/>
    </location>
</feature>
<proteinExistence type="predicted"/>
<dbReference type="Gene3D" id="2.80.10.50">
    <property type="match status" value="3"/>
</dbReference>
<evidence type="ECO:0000259" key="3">
    <source>
        <dbReference type="Pfam" id="PF18962"/>
    </source>
</evidence>
<dbReference type="InterPro" id="IPR026444">
    <property type="entry name" value="Secre_tail"/>
</dbReference>
<dbReference type="SUPFAM" id="SSF101898">
    <property type="entry name" value="NHL repeat"/>
    <property type="match status" value="1"/>
</dbReference>
<dbReference type="AlphaFoldDB" id="A0A9X1QZ06"/>
<dbReference type="Pfam" id="PF17164">
    <property type="entry name" value="DUF5122"/>
    <property type="match status" value="7"/>
</dbReference>
<sequence length="500" mass="53098">MNKLYSLVLLLAVTSLSYAQSGVLDTSFGTDGFVTTVVNGTYNYSKGSIVQPDGKIIVVGQAGEASNYKAFATRYNTDGTLDTSFGTNGSQVVAVGPVKSFATDVALQNDGKIVVSGYTWDNVTGDIFVIRFNADGTFDNTFGTNGISIADNSTDVSETVAIQNDGKILVGGYTDDNFTVARFNTDGTIDTSFGVNGWSMAQFGFPSYNRDLALQADGKIVLGGFAIGSVYQFAAARLNADGTIDNTFGTNGMVAFNIGSGNDFGEAVAVQDDGKILIGGHKWISNIGLKHDLAVVRLNADGSLDTTYGTDGVAIARIVDGSNYSDDMLIQSDGKVIIAGYTILNNVYDLAMARFNTDGSLDNTFGTDGMVSTDFNGREDYASAIALQPDDKIILAGNSFNSGASDILVARYDNIILGTDEFQNIDFRLYPNPAKEQITIALNDVSSNYEVTIFNVLGKKVYASEIQKVGQIDVSGLASGTYLVKLNSDSKSSVVRFVKQ</sequence>
<feature type="signal peptide" evidence="2">
    <location>
        <begin position="1"/>
        <end position="19"/>
    </location>
</feature>
<organism evidence="4 5">
    <name type="scientific">Aequorivita vitellina</name>
    <dbReference type="NCBI Taxonomy" id="2874475"/>
    <lineage>
        <taxon>Bacteria</taxon>
        <taxon>Pseudomonadati</taxon>
        <taxon>Bacteroidota</taxon>
        <taxon>Flavobacteriia</taxon>
        <taxon>Flavobacteriales</taxon>
        <taxon>Flavobacteriaceae</taxon>
        <taxon>Aequorivita</taxon>
    </lineage>
</organism>
<reference evidence="4" key="1">
    <citation type="submission" date="2021-09" db="EMBL/GenBank/DDBJ databases">
        <title>Genome of Aequorivita sp. strain F47161.</title>
        <authorList>
            <person name="Wang Y."/>
        </authorList>
    </citation>
    <scope>NUCLEOTIDE SEQUENCE</scope>
    <source>
        <strain evidence="4">F47161</strain>
    </source>
</reference>
<dbReference type="Pfam" id="PF18962">
    <property type="entry name" value="Por_Secre_tail"/>
    <property type="match status" value="1"/>
</dbReference>
<name>A0A9X1QZ06_9FLAO</name>
<accession>A0A9X1QZ06</accession>
<keyword evidence="1 2" id="KW-0732">Signal</keyword>
<keyword evidence="5" id="KW-1185">Reference proteome</keyword>
<comment type="caution">
    <text evidence="4">The sequence shown here is derived from an EMBL/GenBank/DDBJ whole genome shotgun (WGS) entry which is preliminary data.</text>
</comment>
<dbReference type="InterPro" id="IPR013431">
    <property type="entry name" value="Delta_60_rpt"/>
</dbReference>
<gene>
    <name evidence="4" type="ORF">K8089_13135</name>
</gene>
<evidence type="ECO:0000313" key="4">
    <source>
        <dbReference type="EMBL" id="MCG2419967.1"/>
    </source>
</evidence>